<gene>
    <name evidence="2" type="ORF">AMJAP_2759</name>
</gene>
<name>A0A7R6SU38_9GAMM</name>
<dbReference type="Proteomes" id="UP000595663">
    <property type="component" value="Chromosome"/>
</dbReference>
<dbReference type="EMBL" id="AP014545">
    <property type="protein sequence ID" value="BBB27345.1"/>
    <property type="molecule type" value="Genomic_DNA"/>
</dbReference>
<keyword evidence="1" id="KW-0812">Transmembrane</keyword>
<evidence type="ECO:0000256" key="1">
    <source>
        <dbReference type="SAM" id="Phobius"/>
    </source>
</evidence>
<reference evidence="2 3" key="1">
    <citation type="journal article" date="2008" name="Int. J. Syst. Evol. Microbiol.">
        <title>Amphritea japonica sp. nov. and Amphritea balenae sp. nov., isolated from the sediment adjacent to sperm whale carcasses off Kagoshima, Japan.</title>
        <authorList>
            <person name="Miyazaki M."/>
            <person name="Nogi Y."/>
            <person name="Fujiwara Y."/>
            <person name="Kawato M."/>
            <person name="Nagahama T."/>
            <person name="Kubokawa K."/>
            <person name="Horikoshi K."/>
        </authorList>
    </citation>
    <scope>NUCLEOTIDE SEQUENCE [LARGE SCALE GENOMIC DNA]</scope>
    <source>
        <strain evidence="2 3">ATCC BAA-1530</strain>
    </source>
</reference>
<dbReference type="AlphaFoldDB" id="A0A7R6SU38"/>
<organism evidence="2 3">
    <name type="scientific">Amphritea japonica ATCC BAA-1530</name>
    <dbReference type="NCBI Taxonomy" id="1278309"/>
    <lineage>
        <taxon>Bacteria</taxon>
        <taxon>Pseudomonadati</taxon>
        <taxon>Pseudomonadota</taxon>
        <taxon>Gammaproteobacteria</taxon>
        <taxon>Oceanospirillales</taxon>
        <taxon>Oceanospirillaceae</taxon>
        <taxon>Amphritea</taxon>
    </lineage>
</organism>
<protein>
    <submittedName>
        <fullName evidence="2">Uncharacterized protein</fullName>
    </submittedName>
</protein>
<sequence>MFYMFFIFFTYKQLNTYWKENNVYKPSILLGISTALAITGYIQAQRILLIDEPVVIDNYLLLSHAAVVGGLLLLLIIILTFYLLGRSPRSHRVLFQVILLAGIGIFPTSYVELKSINHAFDKEEPNIYETLVLDRKKFTSRKGTIHYLYTENWNNSNVSQKIRVPYIIYSKANVGAKLILCQKPGALGYRWLDKIIVTQDLDQPPQQVLCRTSLNQEIIENLDQNQVKSLQALYRKYDAKKNGSE</sequence>
<feature type="transmembrane region" description="Helical" evidence="1">
    <location>
        <begin position="60"/>
        <end position="84"/>
    </location>
</feature>
<keyword evidence="3" id="KW-1185">Reference proteome</keyword>
<accession>A0A7R6SU38</accession>
<evidence type="ECO:0000313" key="2">
    <source>
        <dbReference type="EMBL" id="BBB27345.1"/>
    </source>
</evidence>
<evidence type="ECO:0000313" key="3">
    <source>
        <dbReference type="Proteomes" id="UP000595663"/>
    </source>
</evidence>
<keyword evidence="1" id="KW-1133">Transmembrane helix</keyword>
<keyword evidence="1" id="KW-0472">Membrane</keyword>
<dbReference type="KEGG" id="ajp:AMJAP_2759"/>
<feature type="transmembrane region" description="Helical" evidence="1">
    <location>
        <begin position="93"/>
        <end position="111"/>
    </location>
</feature>
<proteinExistence type="predicted"/>